<dbReference type="GO" id="GO:0006508">
    <property type="term" value="P:proteolysis"/>
    <property type="evidence" value="ECO:0007669"/>
    <property type="project" value="InterPro"/>
</dbReference>
<dbReference type="GO" id="GO:0008236">
    <property type="term" value="F:serine-type peptidase activity"/>
    <property type="evidence" value="ECO:0007669"/>
    <property type="project" value="InterPro"/>
</dbReference>
<evidence type="ECO:0000259" key="1">
    <source>
        <dbReference type="Pfam" id="PF00326"/>
    </source>
</evidence>
<dbReference type="EMBL" id="QSBM01000022">
    <property type="protein sequence ID" value="RGX24427.1"/>
    <property type="molecule type" value="Genomic_DNA"/>
</dbReference>
<protein>
    <submittedName>
        <fullName evidence="2">Alpha/beta hydrolase</fullName>
    </submittedName>
</protein>
<dbReference type="OrthoDB" id="9776685at2"/>
<accession>A0A413F961</accession>
<proteinExistence type="predicted"/>
<evidence type="ECO:0000313" key="3">
    <source>
        <dbReference type="Proteomes" id="UP000283880"/>
    </source>
</evidence>
<sequence>MGIGRWIAGAAAAGTAAEYGIAGCFFHRTMVRTNAVRQRTRDVSGTDWGRYISEIQERKEWVKRQPHKDVFIESEDHLLLHATYFPGSCSDRAVICFHSYASEGLTDFSSLARFYLEMGYRLLVVDERAHGRSEGIYFGFGCLDRRDAMLWIREMIRRMGRDCRMLLHGISMGGSTALMTAGLDLPPQVKAVISDCAFTSAWEVFSSVLHKQYHMPAFPVIQITDRMTRKSAGYGLDECNAREEVKKAGVPVLFIHGEADAFAPCSMAYELYAACRSPKELLVIPGAGHAEAYYKDTERYESAVKAFLRRAKLG</sequence>
<dbReference type="InterPro" id="IPR001375">
    <property type="entry name" value="Peptidase_S9_cat"/>
</dbReference>
<dbReference type="RefSeq" id="WP_117778038.1">
    <property type="nucleotide sequence ID" value="NZ_JAWRJJ010000069.1"/>
</dbReference>
<keyword evidence="2" id="KW-0378">Hydrolase</keyword>
<reference evidence="2 3" key="1">
    <citation type="submission" date="2018-08" db="EMBL/GenBank/DDBJ databases">
        <title>A genome reference for cultivated species of the human gut microbiota.</title>
        <authorList>
            <person name="Zou Y."/>
            <person name="Xue W."/>
            <person name="Luo G."/>
        </authorList>
    </citation>
    <scope>NUCLEOTIDE SEQUENCE [LARGE SCALE GENOMIC DNA]</scope>
    <source>
        <strain evidence="2 3">AF04-15</strain>
    </source>
</reference>
<dbReference type="Pfam" id="PF00326">
    <property type="entry name" value="Peptidase_S9"/>
    <property type="match status" value="1"/>
</dbReference>
<dbReference type="Gene3D" id="3.40.50.1820">
    <property type="entry name" value="alpha/beta hydrolase"/>
    <property type="match status" value="1"/>
</dbReference>
<dbReference type="InterPro" id="IPR052920">
    <property type="entry name" value="DNA-binding_regulatory"/>
</dbReference>
<evidence type="ECO:0000313" key="2">
    <source>
        <dbReference type="EMBL" id="RGX24427.1"/>
    </source>
</evidence>
<dbReference type="PANTHER" id="PTHR43358:SF4">
    <property type="entry name" value="ALPHA_BETA HYDROLASE FOLD-1 DOMAIN-CONTAINING PROTEIN"/>
    <property type="match status" value="1"/>
</dbReference>
<name>A0A413F961_9FIRM</name>
<organism evidence="2 3">
    <name type="scientific">Enterocloster asparagiformis</name>
    <dbReference type="NCBI Taxonomy" id="333367"/>
    <lineage>
        <taxon>Bacteria</taxon>
        <taxon>Bacillati</taxon>
        <taxon>Bacillota</taxon>
        <taxon>Clostridia</taxon>
        <taxon>Lachnospirales</taxon>
        <taxon>Lachnospiraceae</taxon>
        <taxon>Enterocloster</taxon>
    </lineage>
</organism>
<feature type="domain" description="Peptidase S9 prolyl oligopeptidase catalytic" evidence="1">
    <location>
        <begin position="146"/>
        <end position="309"/>
    </location>
</feature>
<dbReference type="AlphaFoldDB" id="A0A413F961"/>
<dbReference type="PANTHER" id="PTHR43358">
    <property type="entry name" value="ALPHA/BETA-HYDROLASE"/>
    <property type="match status" value="1"/>
</dbReference>
<comment type="caution">
    <text evidence="2">The sequence shown here is derived from an EMBL/GenBank/DDBJ whole genome shotgun (WGS) entry which is preliminary data.</text>
</comment>
<dbReference type="Proteomes" id="UP000283880">
    <property type="component" value="Unassembled WGS sequence"/>
</dbReference>
<dbReference type="InterPro" id="IPR029058">
    <property type="entry name" value="AB_hydrolase_fold"/>
</dbReference>
<gene>
    <name evidence="2" type="ORF">DWV29_23470</name>
</gene>
<dbReference type="SUPFAM" id="SSF53474">
    <property type="entry name" value="alpha/beta-Hydrolases"/>
    <property type="match status" value="1"/>
</dbReference>